<comment type="caution">
    <text evidence="1">The sequence shown here is derived from an EMBL/GenBank/DDBJ whole genome shotgun (WGS) entry which is preliminary data.</text>
</comment>
<organism evidence="1 2">
    <name type="scientific">Talaromyces pinophilus</name>
    <name type="common">Penicillium pinophilum</name>
    <dbReference type="NCBI Taxonomy" id="128442"/>
    <lineage>
        <taxon>Eukaryota</taxon>
        <taxon>Fungi</taxon>
        <taxon>Dikarya</taxon>
        <taxon>Ascomycota</taxon>
        <taxon>Pezizomycotina</taxon>
        <taxon>Eurotiomycetes</taxon>
        <taxon>Eurotiomycetidae</taxon>
        <taxon>Eurotiales</taxon>
        <taxon>Trichocomaceae</taxon>
        <taxon>Talaromyces</taxon>
        <taxon>Talaromyces sect. Talaromyces</taxon>
    </lineage>
</organism>
<protein>
    <submittedName>
        <fullName evidence="1">Uncharacterized protein</fullName>
    </submittedName>
</protein>
<sequence length="648" mass="74083">MITEYYVPKRPRLVNIVYDSKEANHLPTIPVLSILQFTFHSGVDVLDPSQLGSLLWRKSLKYVSTIPGFRSLYWAPKNSAPSFDQQQVMIVLVQWESGHGWKLFQSSLGFSMMLGYIKDISNRCVQLDLPHFSHFGSLLEIVSFRFSSSVNTDRESDFIYKWKETISPLLNDETTGSELIDCCGQWLEADEASEDRFFVGLLFWRPDTWANHQRQSREANIRNLIDQITDLTTDATAVVSVFTTQLNHVVPATPTLQLSSLPSDSVQSQTNHPIFKTSIKPEYNVNDSTYSGTLDLIHVKSVSQARKNPPERIACGPAGNWCPMGIISQHHLPQPGQYGTGPPGMEIISFRGRADNPRIKSSFERLRKKLWDLLGDCPGMFWGRAKDKEGDFDKISLFVETRNRNREIRKQLQRSIQEFSDECGDNIQDLSTGRSISIDCSRLAPNMDVTFFEVSENERDQESFEYAFSNYVETTHPKLVYGRYYNAVSKVTCLSRGWVTNHQSPSGQSEQDRTILQFMSVFTYEKEGAGEEWYNDFAQRAQTQYDLLGHIVDWIRTLSTRITIQRFALEKQDSWMTILREEKVRQTYPPDLLALLPPLPPVILPQSIQSIPERPPSPPPPSIFDLPWAKRQGILVFCVIAQPVTEFI</sequence>
<gene>
    <name evidence="1" type="ORF">TCE0_060f19539</name>
</gene>
<reference evidence="2" key="1">
    <citation type="journal article" date="2015" name="Genome Announc.">
        <title>Draft genome sequence of Talaromyces cellulolyticus strain Y-94, a source of lignocellulosic biomass-degrading enzymes.</title>
        <authorList>
            <person name="Fujii T."/>
            <person name="Koike H."/>
            <person name="Sawayama S."/>
            <person name="Yano S."/>
            <person name="Inoue H."/>
        </authorList>
    </citation>
    <scope>NUCLEOTIDE SEQUENCE [LARGE SCALE GENOMIC DNA]</scope>
    <source>
        <strain evidence="2">Y-94</strain>
    </source>
</reference>
<name>A0A6V8HQA7_TALPI</name>
<accession>A0A6V8HQA7</accession>
<proteinExistence type="predicted"/>
<dbReference type="Proteomes" id="UP000053095">
    <property type="component" value="Unassembled WGS sequence"/>
</dbReference>
<evidence type="ECO:0000313" key="1">
    <source>
        <dbReference type="EMBL" id="GAM44145.1"/>
    </source>
</evidence>
<keyword evidence="2" id="KW-1185">Reference proteome</keyword>
<evidence type="ECO:0000313" key="2">
    <source>
        <dbReference type="Proteomes" id="UP000053095"/>
    </source>
</evidence>
<dbReference type="AlphaFoldDB" id="A0A6V8HQA7"/>
<dbReference type="EMBL" id="DF933856">
    <property type="protein sequence ID" value="GAM44145.1"/>
    <property type="molecule type" value="Genomic_DNA"/>
</dbReference>